<evidence type="ECO:0000313" key="1">
    <source>
        <dbReference type="EMBL" id="HAS8542935.1"/>
    </source>
</evidence>
<accession>A0A8H9TI85</accession>
<comment type="caution">
    <text evidence="1">The sequence shown here is derived from an EMBL/GenBank/DDBJ whole genome shotgun (WGS) entry which is preliminary data.</text>
</comment>
<proteinExistence type="predicted"/>
<gene>
    <name evidence="1" type="ORF">I7730_24560</name>
</gene>
<dbReference type="InterPro" id="IPR036170">
    <property type="entry name" value="YezG-like_sf"/>
</dbReference>
<dbReference type="Proteomes" id="UP000863257">
    <property type="component" value="Unassembled WGS sequence"/>
</dbReference>
<dbReference type="EMBL" id="DACRBY010000067">
    <property type="protein sequence ID" value="HAS8542935.1"/>
    <property type="molecule type" value="Genomic_DNA"/>
</dbReference>
<dbReference type="AlphaFoldDB" id="A0A8H9TI85"/>
<name>A0A8H9TI85_VIBVL</name>
<reference evidence="1" key="2">
    <citation type="submission" date="2019-01" db="EMBL/GenBank/DDBJ databases">
        <authorList>
            <consortium name="NCBI Pathogen Detection Project"/>
        </authorList>
    </citation>
    <scope>NUCLEOTIDE SEQUENCE</scope>
    <source>
        <strain evidence="1">BCW_3452</strain>
    </source>
</reference>
<protein>
    <recommendedName>
        <fullName evidence="2">DUF600 family protein</fullName>
    </recommendedName>
</protein>
<evidence type="ECO:0008006" key="2">
    <source>
        <dbReference type="Google" id="ProtNLM"/>
    </source>
</evidence>
<reference evidence="1" key="1">
    <citation type="journal article" date="2018" name="Genome Biol.">
        <title>SKESA: strategic k-mer extension for scrupulous assemblies.</title>
        <authorList>
            <person name="Souvorov A."/>
            <person name="Agarwala R."/>
            <person name="Lipman D.J."/>
        </authorList>
    </citation>
    <scope>NUCLEOTIDE SEQUENCE</scope>
    <source>
        <strain evidence="1">BCW_3452</strain>
    </source>
</reference>
<organism evidence="1">
    <name type="scientific">Vibrio vulnificus</name>
    <dbReference type="NCBI Taxonomy" id="672"/>
    <lineage>
        <taxon>Bacteria</taxon>
        <taxon>Pseudomonadati</taxon>
        <taxon>Pseudomonadota</taxon>
        <taxon>Gammaproteobacteria</taxon>
        <taxon>Vibrionales</taxon>
        <taxon>Vibrionaceae</taxon>
        <taxon>Vibrio</taxon>
    </lineage>
</organism>
<dbReference type="RefSeq" id="WP_130249667.1">
    <property type="nucleotide sequence ID" value="NZ_CP035783.1"/>
</dbReference>
<dbReference type="SUPFAM" id="SSF160424">
    <property type="entry name" value="BH3703-like"/>
    <property type="match status" value="1"/>
</dbReference>
<dbReference type="Gene3D" id="3.30.500.20">
    <property type="entry name" value="BH3703-like domains"/>
    <property type="match status" value="1"/>
</dbReference>
<sequence length="111" mass="12764">MKSLEDIYGDIASHVIKQIDEEWKSCIINATFMLDVAELDIFYMNENGINNDLDGGYSLFKLFKLLHEITTVNPDNNWNRAIFTLESTGDFNIDLVWDQALADEIESLNNE</sequence>